<sequence length="651" mass="66083">MSLRPATPGDASEHGPGTARPPLVEGIRPEPPTAVTDPLLAPDHAVEAHPDPTTGPAHPPAPDPGGGGAGAAPSGRFLARATLLSAALSMAGALLGLGRDQALAHLFGAGVETDAFLVAWTLPEMASTLLIEDGMAFVLVPAFSVALARRASGTGIPDPVRALVAATLPRLCLALAGAAALLVAGAPLLVSVLAPGLPDPSLAVSCTRLTATCVLSFGLAGYCSAALRAHRSYFAPGSIYIAYNAAIIATMFVLAARWGVRSAALGVALGGCLMAAVQAPSLWRRIAGRPGRSASASEGPLTAPSDSPSTSSTRASARHAESTLPHARSRAHAGGPPSPPPGPPFGRTTPLPAQTLAVGLVCSVLLFALCRQSQVLIERYFASGLPSGAISHLNYAQKIAQLPMSLSLMVCVVTFPVVARAIAEGDTRRARDRVERDLVLTACLVLLGAAVVVSCAPQLVQLLFQRGAFTAEDTAATAAVMRVYAVGLLGHTLVGALVQSYFSAGRTTWYPLGAMGAGTLATVVVSAWAVGPWGACGIAGANAAGITLTALLLLHGLGPRTVPVRVRRVVAGLAGPVYAAVCATAAGLVCAGLFASPVAAVAACCTCVTAVFLLLTWVLDAADARSLLLSVARSVAHTFRRSVTRKPRHGR</sequence>
<name>A0AB39PVZ3_9ACTN</name>
<evidence type="ECO:0000256" key="8">
    <source>
        <dbReference type="SAM" id="MobiDB-lite"/>
    </source>
</evidence>
<evidence type="ECO:0000313" key="10">
    <source>
        <dbReference type="EMBL" id="XDQ34915.1"/>
    </source>
</evidence>
<keyword evidence="4" id="KW-0133">Cell shape</keyword>
<dbReference type="PANTHER" id="PTHR47019">
    <property type="entry name" value="LIPID II FLIPPASE MURJ"/>
    <property type="match status" value="1"/>
</dbReference>
<evidence type="ECO:0000256" key="9">
    <source>
        <dbReference type="SAM" id="Phobius"/>
    </source>
</evidence>
<evidence type="ECO:0000256" key="2">
    <source>
        <dbReference type="ARBA" id="ARBA00022475"/>
    </source>
</evidence>
<evidence type="ECO:0000256" key="4">
    <source>
        <dbReference type="ARBA" id="ARBA00022960"/>
    </source>
</evidence>
<evidence type="ECO:0000256" key="7">
    <source>
        <dbReference type="ARBA" id="ARBA00023136"/>
    </source>
</evidence>
<feature type="transmembrane region" description="Helical" evidence="9">
    <location>
        <begin position="438"/>
        <end position="459"/>
    </location>
</feature>
<dbReference type="GO" id="GO:0005886">
    <property type="term" value="C:plasma membrane"/>
    <property type="evidence" value="ECO:0007669"/>
    <property type="project" value="UniProtKB-SubCell"/>
</dbReference>
<evidence type="ECO:0000256" key="1">
    <source>
        <dbReference type="ARBA" id="ARBA00004651"/>
    </source>
</evidence>
<dbReference type="InterPro" id="IPR004268">
    <property type="entry name" value="MurJ"/>
</dbReference>
<comment type="subcellular location">
    <subcellularLocation>
        <location evidence="1">Cell membrane</location>
        <topology evidence="1">Multi-pass membrane protein</topology>
    </subcellularLocation>
</comment>
<feature type="transmembrane region" description="Helical" evidence="9">
    <location>
        <begin position="233"/>
        <end position="256"/>
    </location>
</feature>
<keyword evidence="3 9" id="KW-0812">Transmembrane</keyword>
<dbReference type="AlphaFoldDB" id="A0AB39PVZ3"/>
<dbReference type="PRINTS" id="PR01806">
    <property type="entry name" value="VIRFACTRMVIN"/>
</dbReference>
<feature type="region of interest" description="Disordered" evidence="8">
    <location>
        <begin position="290"/>
        <end position="349"/>
    </location>
</feature>
<feature type="compositionally biased region" description="Low complexity" evidence="8">
    <location>
        <begin position="302"/>
        <end position="315"/>
    </location>
</feature>
<evidence type="ECO:0000256" key="6">
    <source>
        <dbReference type="ARBA" id="ARBA00022989"/>
    </source>
</evidence>
<dbReference type="PANTHER" id="PTHR47019:SF1">
    <property type="entry name" value="LIPID II FLIPPASE MURJ"/>
    <property type="match status" value="1"/>
</dbReference>
<accession>A0AB39PVZ3</accession>
<feature type="region of interest" description="Disordered" evidence="8">
    <location>
        <begin position="1"/>
        <end position="72"/>
    </location>
</feature>
<feature type="transmembrane region" description="Helical" evidence="9">
    <location>
        <begin position="510"/>
        <end position="531"/>
    </location>
</feature>
<dbReference type="GO" id="GO:0008360">
    <property type="term" value="P:regulation of cell shape"/>
    <property type="evidence" value="ECO:0007669"/>
    <property type="project" value="UniProtKB-KW"/>
</dbReference>
<dbReference type="InterPro" id="IPR051050">
    <property type="entry name" value="Lipid_II_flippase_MurJ/MviN"/>
</dbReference>
<dbReference type="GO" id="GO:0009252">
    <property type="term" value="P:peptidoglycan biosynthetic process"/>
    <property type="evidence" value="ECO:0007669"/>
    <property type="project" value="UniProtKB-KW"/>
</dbReference>
<feature type="transmembrane region" description="Helical" evidence="9">
    <location>
        <begin position="537"/>
        <end position="557"/>
    </location>
</feature>
<organism evidence="10">
    <name type="scientific">Streptomyces sp. R28</name>
    <dbReference type="NCBI Taxonomy" id="3238628"/>
    <lineage>
        <taxon>Bacteria</taxon>
        <taxon>Bacillati</taxon>
        <taxon>Actinomycetota</taxon>
        <taxon>Actinomycetes</taxon>
        <taxon>Kitasatosporales</taxon>
        <taxon>Streptomycetaceae</taxon>
        <taxon>Streptomyces</taxon>
    </lineage>
</organism>
<proteinExistence type="predicted"/>
<keyword evidence="7 9" id="KW-0472">Membrane</keyword>
<keyword evidence="5" id="KW-0573">Peptidoglycan synthesis</keyword>
<dbReference type="GO" id="GO:0034204">
    <property type="term" value="P:lipid translocation"/>
    <property type="evidence" value="ECO:0007669"/>
    <property type="project" value="TreeGrafter"/>
</dbReference>
<gene>
    <name evidence="10" type="primary">murJ</name>
    <name evidence="10" type="ORF">AB5J49_17085</name>
</gene>
<feature type="transmembrane region" description="Helical" evidence="9">
    <location>
        <begin position="569"/>
        <end position="594"/>
    </location>
</feature>
<evidence type="ECO:0000256" key="5">
    <source>
        <dbReference type="ARBA" id="ARBA00022984"/>
    </source>
</evidence>
<keyword evidence="6 9" id="KW-1133">Transmembrane helix</keyword>
<dbReference type="Pfam" id="PF03023">
    <property type="entry name" value="MurJ"/>
    <property type="match status" value="2"/>
</dbReference>
<protein>
    <submittedName>
        <fullName evidence="10">Murein biosynthesis integral membrane protein MurJ</fullName>
    </submittedName>
</protein>
<feature type="transmembrane region" description="Helical" evidence="9">
    <location>
        <begin position="263"/>
        <end position="283"/>
    </location>
</feature>
<feature type="transmembrane region" description="Helical" evidence="9">
    <location>
        <begin position="479"/>
        <end position="498"/>
    </location>
</feature>
<dbReference type="EMBL" id="CP163439">
    <property type="protein sequence ID" value="XDQ34915.1"/>
    <property type="molecule type" value="Genomic_DNA"/>
</dbReference>
<keyword evidence="2" id="KW-1003">Cell membrane</keyword>
<feature type="transmembrane region" description="Helical" evidence="9">
    <location>
        <begin position="600"/>
        <end position="619"/>
    </location>
</feature>
<dbReference type="GO" id="GO:0015648">
    <property type="term" value="F:lipid-linked peptidoglycan transporter activity"/>
    <property type="evidence" value="ECO:0007669"/>
    <property type="project" value="TreeGrafter"/>
</dbReference>
<evidence type="ECO:0000256" key="3">
    <source>
        <dbReference type="ARBA" id="ARBA00022692"/>
    </source>
</evidence>
<feature type="transmembrane region" description="Helical" evidence="9">
    <location>
        <begin position="206"/>
        <end position="227"/>
    </location>
</feature>
<dbReference type="RefSeq" id="WP_369169492.1">
    <property type="nucleotide sequence ID" value="NZ_CP163439.1"/>
</dbReference>
<reference evidence="10" key="1">
    <citation type="submission" date="2024-07" db="EMBL/GenBank/DDBJ databases">
        <authorList>
            <person name="Yu S.T."/>
        </authorList>
    </citation>
    <scope>NUCLEOTIDE SEQUENCE</scope>
    <source>
        <strain evidence="10">R28</strain>
    </source>
</reference>
<feature type="transmembrane region" description="Helical" evidence="9">
    <location>
        <begin position="168"/>
        <end position="194"/>
    </location>
</feature>